<dbReference type="Gene3D" id="2.30.38.10">
    <property type="entry name" value="Luciferase, Domain 3"/>
    <property type="match status" value="1"/>
</dbReference>
<organism evidence="6 7">
    <name type="scientific">Rhodococcus tibetensis</name>
    <dbReference type="NCBI Taxonomy" id="2965064"/>
    <lineage>
        <taxon>Bacteria</taxon>
        <taxon>Bacillati</taxon>
        <taxon>Actinomycetota</taxon>
        <taxon>Actinomycetes</taxon>
        <taxon>Mycobacteriales</taxon>
        <taxon>Nocardiaceae</taxon>
        <taxon>Rhodococcus</taxon>
    </lineage>
</organism>
<dbReference type="InterPro" id="IPR020845">
    <property type="entry name" value="AMP-binding_CS"/>
</dbReference>
<dbReference type="SMART" id="SM00823">
    <property type="entry name" value="PKS_PP"/>
    <property type="match status" value="2"/>
</dbReference>
<dbReference type="InterPro" id="IPR042099">
    <property type="entry name" value="ANL_N_sf"/>
</dbReference>
<dbReference type="NCBIfam" id="TIGR01733">
    <property type="entry name" value="AA-adenyl-dom"/>
    <property type="match status" value="2"/>
</dbReference>
<sequence>MSLSISSPTAGETAEGTTALCLTAAQRELWAGHQLDETGSAHTTAEYVDIGAAVDARALTSAVRTMIDEAEVLSVRFDAEPDAEPVDVLQVHDRRCGPEVETLELSRAAALEWMRADVRRPIDLLAAAPLVRTAVIRVETGVLWYLRAPHVLLDAYGYSLLTRRVAALYTALQQGTDPRPARFPTLRDHVEQARQLDSALPQPQPRASTSVTFTDATRRPTAEPHRVALGLGSDVSTGLRASASANGATWAEAVYAAAATYLGAHTGADEVTLRVPVLARTGVELTSPVTATNIVPLRLSLGGHPTFADVIGRAAAQLAATRPLQRVRNTYQGSGGGPVVNVKPFDAAVRFGPSTGVVHQVATGPVDDVVISVTGAGDELTLEWAGNPLVYSADEIHAHLYRFAQYLQRISSTPGPASTVDICAADEFALWQSAAGLRRVPPPVPNTVAETIVSTFLVQADRHAGRRAVNELTYRELAHRSGTLARRLQDAGAGRGTVVAVSLPRETDLIVAILAVLRCGATYLPIDPSSPAERVDFILRDAEPTLAIGSADLLGHLPRVDYHVSETEPSLPLGSTVRAEDIAYIIYTSGSTGVPKGVPILHRNVMRLFAATRDWFTFTADDCWPLLHSYAFDFSVWEMWGALLYGGRLVTVPEEVVTSPADLATLLVDEGVTVLNQTPSAFGHLVDALDAEGARERLRLRYVVFGGEALDPAVLRSWFASGSSGETELVNMYGITETTVHVTAARVTASDAVDIGVPLGDLRTYVLGPGLRPVPPGVTGEIYVSGPGLSPGYLGRRGLTAGRFVADPFVPNGARMYRTGDLARYDATGSLDYRGRVDDQIQLRGYRIELGEITAAMTAVSGVRAAVATVYAPKAGDDRIVGYLVPEPGSAPDVTEDAVRGHLIRTLPGYMTPSTLMLLDRLPLTSNGKVDKLALPVPRWRGESADGPRTDAERRILALFTSVLGAEQIGIHDDFFTLGGNSLLAAALVSSIGAELGVALRVATIFDNPTVAGVAARVEETGGTATVAGPTPRSIPEGTPVPLSPAQERLWFLDSAAGGGTYLLGLAVNFDVAPDPDALALALTDVVTRHQSLRTVFPLVDSVPHQVVLPAGQSKVRLERVDNIGNIEAHISAMTTVGLGLAEQPPLRGVLYEPQHTLVLLIHHIIGDEWSQSKLLGDLAFAYNARRAGRPPVFEPLSLQYPDVAVWQRERAADGQLDYWEKHLAGLPLELGWRTDRPRPALPTHRGASVHRTLSPTLHAAIDSLATERRASFFMIVHAAVAVLLERLGAGEDIALGVPVAGRNHPELDGMVGCFVNTVVLRTDVSGAPTFDQLVDRVRTVDLEAVDHSDVPFNRIVELVNPPRSSARHPLFQVMLSHWKEDGSPQRFDGTESSVRMLDATSAKFDLALRFQEHAGQGGVDVTIEYSTELFDDATVDSLADRLAVVIERLVDRHDESIARLDILTAIERAQVLGAWSHRGHTITARTFDEYFSAQVARTPDAEALTVGRTVRPATSLTYGELDSRANALAHLLIARGAGPGDVVALALDRSAELIVAVLAVLKSGAAYLPIDPTYPADRIAHMLADGSPVAVVTSSAGVPDRTPLGTGIPMIDLDDIQVQTLLDAHPAVAVTDDDRTRPLRLDDAAYLIYTSGSTGVPKGVVVPHRGIADLLSLQSDVIGMDADTRALHFSSISFDLAFWQIMWGLLSGGTLVVATDADRVPGEPLARVIRDHRVNFVGVPPSFAAAFPPEHPIPGGVDLMLGAEKLPAQLIERYAPGRRLFNAYGPTECTVNATLALVQPGHEGPVPIGVIDPGKHAYVLDSGLRPVPPGVSGELYLAGDSVTRGYRHQSTKTAERFVADPFGDPGTRMYRTSDVVWWGRDGQIYFTGRADTQVKVRGFRIELNEIEAVLSGDPDVEHVVVVVREDRPGDQRLVAYATSVPGGRIDPDQLHRRAASRLPDYMIPAAFIAVDEFPTLPNGKLDQSSLPVPHLSLQVSERGPRTAREEVLCQLFAEALGIERVGIDDSFFDLGGHSLMAAGLMSEISKRLSVTATVASLFAAPTVAQLADRLDDDSDADALAVLLPFRTEGSRPPVFCFHPAGGISWGYSGLLRHIDPAYPLYGVQASNLSTSSRPPETLQDMASEYLEHMRTVQPTGPYHLLGWSLGGVVAHAIAGTLQEQGDDLGMLVMLDSFPSDAWASMPTEQDALAALLYMVGYDPEPLLAEGLTRQQVIDILRGEGSALAGINEHTPAAMIDNFANAVRLESEPSQIVVNSDLLFFTAARNPATAATHRLWEPYVNGTIVNHDLDCEHKDMTQPRWIGEVGTVVNAALAAFGSHTPQTHQVREQGDR</sequence>
<dbReference type="InterPro" id="IPR045851">
    <property type="entry name" value="AMP-bd_C_sf"/>
</dbReference>
<comment type="caution">
    <text evidence="6">The sequence shown here is derived from an EMBL/GenBank/DDBJ whole genome shotgun (WGS) entry which is preliminary data.</text>
</comment>
<dbReference type="Proteomes" id="UP001524501">
    <property type="component" value="Unassembled WGS sequence"/>
</dbReference>
<dbReference type="Gene3D" id="3.30.559.30">
    <property type="entry name" value="Nonribosomal peptide synthetase, condensation domain"/>
    <property type="match status" value="2"/>
</dbReference>
<keyword evidence="7" id="KW-1185">Reference proteome</keyword>
<dbReference type="NCBIfam" id="NF003417">
    <property type="entry name" value="PRK04813.1"/>
    <property type="match status" value="2"/>
</dbReference>
<dbReference type="EMBL" id="JANFQF010000026">
    <property type="protein sequence ID" value="MCQ4122212.1"/>
    <property type="molecule type" value="Genomic_DNA"/>
</dbReference>
<feature type="domain" description="Carrier" evidence="5">
    <location>
        <begin position="2000"/>
        <end position="2075"/>
    </location>
</feature>
<dbReference type="InterPro" id="IPR001031">
    <property type="entry name" value="Thioesterase"/>
</dbReference>
<dbReference type="Pfam" id="PF00550">
    <property type="entry name" value="PP-binding"/>
    <property type="match status" value="2"/>
</dbReference>
<gene>
    <name evidence="6" type="ORF">NOF53_24130</name>
</gene>
<dbReference type="InterPro" id="IPR023213">
    <property type="entry name" value="CAT-like_dom_sf"/>
</dbReference>
<feature type="compositionally biased region" description="Polar residues" evidence="4">
    <location>
        <begin position="205"/>
        <end position="215"/>
    </location>
</feature>
<dbReference type="Gene3D" id="3.30.559.10">
    <property type="entry name" value="Chloramphenicol acetyltransferase-like domain"/>
    <property type="match status" value="2"/>
</dbReference>
<dbReference type="Pfam" id="PF13193">
    <property type="entry name" value="AMP-binding_C"/>
    <property type="match status" value="2"/>
</dbReference>
<proteinExistence type="predicted"/>
<dbReference type="CDD" id="cd17643">
    <property type="entry name" value="A_NRPS_Cytc1-like"/>
    <property type="match status" value="1"/>
</dbReference>
<dbReference type="Pfam" id="PF00975">
    <property type="entry name" value="Thioesterase"/>
    <property type="match status" value="1"/>
</dbReference>
<keyword evidence="3" id="KW-0597">Phosphoprotein</keyword>
<dbReference type="PROSITE" id="PS50075">
    <property type="entry name" value="CARRIER"/>
    <property type="match status" value="2"/>
</dbReference>
<evidence type="ECO:0000313" key="7">
    <source>
        <dbReference type="Proteomes" id="UP001524501"/>
    </source>
</evidence>
<dbReference type="Gene3D" id="1.10.1200.10">
    <property type="entry name" value="ACP-like"/>
    <property type="match status" value="1"/>
</dbReference>
<dbReference type="SUPFAM" id="SSF56801">
    <property type="entry name" value="Acetyl-CoA synthetase-like"/>
    <property type="match status" value="2"/>
</dbReference>
<dbReference type="RefSeq" id="WP_255973566.1">
    <property type="nucleotide sequence ID" value="NZ_JANFQF010000026.1"/>
</dbReference>
<evidence type="ECO:0000256" key="2">
    <source>
        <dbReference type="ARBA" id="ARBA00022450"/>
    </source>
</evidence>
<dbReference type="SUPFAM" id="SSF53474">
    <property type="entry name" value="alpha/beta-Hydrolases"/>
    <property type="match status" value="1"/>
</dbReference>
<dbReference type="CDD" id="cd19540">
    <property type="entry name" value="LCL_NRPS-like"/>
    <property type="match status" value="1"/>
</dbReference>
<evidence type="ECO:0000256" key="3">
    <source>
        <dbReference type="ARBA" id="ARBA00022553"/>
    </source>
</evidence>
<reference evidence="6 7" key="1">
    <citation type="submission" date="2022-07" db="EMBL/GenBank/DDBJ databases">
        <title>Degradation activity of malathion, p-nitrophenol and potential low-temperature adaptation strategy of Rhodococcus sp. FXJ9.536.</title>
        <authorList>
            <person name="Huang J."/>
            <person name="Huang Y."/>
        </authorList>
    </citation>
    <scope>NUCLEOTIDE SEQUENCE [LARGE SCALE GENOMIC DNA]</scope>
    <source>
        <strain evidence="6 7">FXJ9.536</strain>
    </source>
</reference>
<dbReference type="Pfam" id="PF00501">
    <property type="entry name" value="AMP-binding"/>
    <property type="match status" value="2"/>
</dbReference>
<dbReference type="InterPro" id="IPR029058">
    <property type="entry name" value="AB_hydrolase_fold"/>
</dbReference>
<dbReference type="InterPro" id="IPR025110">
    <property type="entry name" value="AMP-bd_C"/>
</dbReference>
<dbReference type="Pfam" id="PF00668">
    <property type="entry name" value="Condensation"/>
    <property type="match status" value="2"/>
</dbReference>
<protein>
    <submittedName>
        <fullName evidence="6">Amino acid adenylation domain-containing protein</fullName>
    </submittedName>
</protein>
<name>A0ABT1QJ18_9NOCA</name>
<accession>A0ABT1QJ18</accession>
<dbReference type="Gene3D" id="3.40.50.980">
    <property type="match status" value="2"/>
</dbReference>
<dbReference type="InterPro" id="IPR036736">
    <property type="entry name" value="ACP-like_sf"/>
</dbReference>
<feature type="domain" description="Carrier" evidence="5">
    <location>
        <begin position="947"/>
        <end position="1022"/>
    </location>
</feature>
<dbReference type="PROSITE" id="PS00455">
    <property type="entry name" value="AMP_BINDING"/>
    <property type="match status" value="2"/>
</dbReference>
<evidence type="ECO:0000313" key="6">
    <source>
        <dbReference type="EMBL" id="MCQ4122212.1"/>
    </source>
</evidence>
<dbReference type="InterPro" id="IPR009081">
    <property type="entry name" value="PP-bd_ACP"/>
</dbReference>
<dbReference type="SUPFAM" id="SSF47336">
    <property type="entry name" value="ACP-like"/>
    <property type="match status" value="2"/>
</dbReference>
<dbReference type="InterPro" id="IPR001242">
    <property type="entry name" value="Condensation_dom"/>
</dbReference>
<comment type="cofactor">
    <cofactor evidence="1">
        <name>pantetheine 4'-phosphate</name>
        <dbReference type="ChEBI" id="CHEBI:47942"/>
    </cofactor>
</comment>
<dbReference type="Gene3D" id="3.30.300.30">
    <property type="match status" value="2"/>
</dbReference>
<dbReference type="PANTHER" id="PTHR45527:SF1">
    <property type="entry name" value="FATTY ACID SYNTHASE"/>
    <property type="match status" value="1"/>
</dbReference>
<dbReference type="SUPFAM" id="SSF52777">
    <property type="entry name" value="CoA-dependent acyltransferases"/>
    <property type="match status" value="4"/>
</dbReference>
<feature type="region of interest" description="Disordered" evidence="4">
    <location>
        <begin position="196"/>
        <end position="219"/>
    </location>
</feature>
<keyword evidence="2" id="KW-0596">Phosphopantetheine</keyword>
<dbReference type="Gene3D" id="3.40.50.1820">
    <property type="entry name" value="alpha/beta hydrolase"/>
    <property type="match status" value="1"/>
</dbReference>
<dbReference type="InterPro" id="IPR006162">
    <property type="entry name" value="Ppantetheine_attach_site"/>
</dbReference>
<dbReference type="InterPro" id="IPR010071">
    <property type="entry name" value="AA_adenyl_dom"/>
</dbReference>
<dbReference type="InterPro" id="IPR000873">
    <property type="entry name" value="AMP-dep_synth/lig_dom"/>
</dbReference>
<dbReference type="InterPro" id="IPR020806">
    <property type="entry name" value="PKS_PP-bd"/>
</dbReference>
<evidence type="ECO:0000256" key="4">
    <source>
        <dbReference type="SAM" id="MobiDB-lite"/>
    </source>
</evidence>
<dbReference type="PROSITE" id="PS00012">
    <property type="entry name" value="PHOSPHOPANTETHEINE"/>
    <property type="match status" value="1"/>
</dbReference>
<evidence type="ECO:0000256" key="1">
    <source>
        <dbReference type="ARBA" id="ARBA00001957"/>
    </source>
</evidence>
<dbReference type="Gene3D" id="3.40.50.12780">
    <property type="entry name" value="N-terminal domain of ligase-like"/>
    <property type="match status" value="1"/>
</dbReference>
<evidence type="ECO:0000259" key="5">
    <source>
        <dbReference type="PROSITE" id="PS50075"/>
    </source>
</evidence>
<dbReference type="PANTHER" id="PTHR45527">
    <property type="entry name" value="NONRIBOSOMAL PEPTIDE SYNTHETASE"/>
    <property type="match status" value="1"/>
</dbReference>